<dbReference type="InterPro" id="IPR005467">
    <property type="entry name" value="His_kinase_dom"/>
</dbReference>
<dbReference type="SUPFAM" id="SSF47384">
    <property type="entry name" value="Homodimeric domain of signal transducing histidine kinase"/>
    <property type="match status" value="1"/>
</dbReference>
<dbReference type="Pfam" id="PF00512">
    <property type="entry name" value="HisKA"/>
    <property type="match status" value="1"/>
</dbReference>
<dbReference type="InterPro" id="IPR003661">
    <property type="entry name" value="HisK_dim/P_dom"/>
</dbReference>
<dbReference type="PRINTS" id="PR00344">
    <property type="entry name" value="BCTRLSENSOR"/>
</dbReference>
<dbReference type="PANTHER" id="PTHR45453">
    <property type="entry name" value="PHOSPHATE REGULON SENSOR PROTEIN PHOR"/>
    <property type="match status" value="1"/>
</dbReference>
<protein>
    <recommendedName>
        <fullName evidence="3">histidine kinase</fullName>
        <ecNumber evidence="3">2.7.13.3</ecNumber>
    </recommendedName>
</protein>
<dbReference type="GO" id="GO:0016036">
    <property type="term" value="P:cellular response to phosphate starvation"/>
    <property type="evidence" value="ECO:0007669"/>
    <property type="project" value="TreeGrafter"/>
</dbReference>
<evidence type="ECO:0000256" key="6">
    <source>
        <dbReference type="ARBA" id="ARBA00022777"/>
    </source>
</evidence>
<dbReference type="InterPro" id="IPR004358">
    <property type="entry name" value="Sig_transdc_His_kin-like_C"/>
</dbReference>
<dbReference type="CDD" id="cd00082">
    <property type="entry name" value="HisKA"/>
    <property type="match status" value="1"/>
</dbReference>
<dbReference type="FunFam" id="3.30.565.10:FF:000006">
    <property type="entry name" value="Sensor histidine kinase WalK"/>
    <property type="match status" value="1"/>
</dbReference>
<dbReference type="InterPro" id="IPR036890">
    <property type="entry name" value="HATPase_C_sf"/>
</dbReference>
<keyword evidence="6 11" id="KW-0418">Kinase</keyword>
<dbReference type="InterPro" id="IPR003594">
    <property type="entry name" value="HATPase_dom"/>
</dbReference>
<dbReference type="GO" id="GO:0000155">
    <property type="term" value="F:phosphorelay sensor kinase activity"/>
    <property type="evidence" value="ECO:0007669"/>
    <property type="project" value="InterPro"/>
</dbReference>
<dbReference type="InterPro" id="IPR050351">
    <property type="entry name" value="BphY/WalK/GraS-like"/>
</dbReference>
<keyword evidence="9" id="KW-0812">Transmembrane</keyword>
<keyword evidence="4" id="KW-0597">Phosphoprotein</keyword>
<evidence type="ECO:0000313" key="11">
    <source>
        <dbReference type="EMBL" id="QBE97475.1"/>
    </source>
</evidence>
<gene>
    <name evidence="11" type="primary">resE_4</name>
    <name evidence="11" type="ORF">PMF13cell1_03034</name>
</gene>
<evidence type="ECO:0000313" key="12">
    <source>
        <dbReference type="Proteomes" id="UP000289794"/>
    </source>
</evidence>
<evidence type="ECO:0000256" key="7">
    <source>
        <dbReference type="ARBA" id="ARBA00023012"/>
    </source>
</evidence>
<dbReference type="Pfam" id="PF02518">
    <property type="entry name" value="HATPase_c"/>
    <property type="match status" value="1"/>
</dbReference>
<dbReference type="PROSITE" id="PS50109">
    <property type="entry name" value="HIS_KIN"/>
    <property type="match status" value="1"/>
</dbReference>
<dbReference type="EMBL" id="CP035945">
    <property type="protein sequence ID" value="QBE97475.1"/>
    <property type="molecule type" value="Genomic_DNA"/>
</dbReference>
<evidence type="ECO:0000256" key="8">
    <source>
        <dbReference type="SAM" id="MobiDB-lite"/>
    </source>
</evidence>
<feature type="compositionally biased region" description="Polar residues" evidence="8">
    <location>
        <begin position="72"/>
        <end position="81"/>
    </location>
</feature>
<keyword evidence="9" id="KW-1133">Transmembrane helix</keyword>
<keyword evidence="7" id="KW-0902">Two-component regulatory system</keyword>
<comment type="catalytic activity">
    <reaction evidence="1">
        <text>ATP + protein L-histidine = ADP + protein N-phospho-L-histidine.</text>
        <dbReference type="EC" id="2.7.13.3"/>
    </reaction>
</comment>
<name>A0A4P6M085_9FIRM</name>
<dbReference type="RefSeq" id="WP_130181254.1">
    <property type="nucleotide sequence ID" value="NZ_CP035945.1"/>
</dbReference>
<reference evidence="11 12" key="1">
    <citation type="submission" date="2019-01" db="EMBL/GenBank/DDBJ databases">
        <title>PMF-metabolizing Aryl O-demethylase.</title>
        <authorList>
            <person name="Kim M."/>
        </authorList>
    </citation>
    <scope>NUCLEOTIDE SEQUENCE [LARGE SCALE GENOMIC DNA]</scope>
    <source>
        <strain evidence="11 12">PMF1</strain>
    </source>
</reference>
<dbReference type="SUPFAM" id="SSF55874">
    <property type="entry name" value="ATPase domain of HSP90 chaperone/DNA topoisomerase II/histidine kinase"/>
    <property type="match status" value="1"/>
</dbReference>
<dbReference type="EC" id="2.7.13.3" evidence="3"/>
<accession>A0A4P6M085</accession>
<evidence type="ECO:0000256" key="2">
    <source>
        <dbReference type="ARBA" id="ARBA00004370"/>
    </source>
</evidence>
<dbReference type="PANTHER" id="PTHR45453:SF1">
    <property type="entry name" value="PHOSPHATE REGULON SENSOR PROTEIN PHOR"/>
    <property type="match status" value="1"/>
</dbReference>
<organism evidence="11 12">
    <name type="scientific">Blautia producta</name>
    <dbReference type="NCBI Taxonomy" id="33035"/>
    <lineage>
        <taxon>Bacteria</taxon>
        <taxon>Bacillati</taxon>
        <taxon>Bacillota</taxon>
        <taxon>Clostridia</taxon>
        <taxon>Lachnospirales</taxon>
        <taxon>Lachnospiraceae</taxon>
        <taxon>Blautia</taxon>
    </lineage>
</organism>
<dbReference type="KEGG" id="bpro:PMF13cell1_03034"/>
<evidence type="ECO:0000256" key="1">
    <source>
        <dbReference type="ARBA" id="ARBA00000085"/>
    </source>
</evidence>
<dbReference type="InterPro" id="IPR036097">
    <property type="entry name" value="HisK_dim/P_sf"/>
</dbReference>
<proteinExistence type="predicted"/>
<dbReference type="Gene3D" id="3.30.565.10">
    <property type="entry name" value="Histidine kinase-like ATPase, C-terminal domain"/>
    <property type="match status" value="1"/>
</dbReference>
<dbReference type="Proteomes" id="UP000289794">
    <property type="component" value="Chromosome"/>
</dbReference>
<feature type="transmembrane region" description="Helical" evidence="9">
    <location>
        <begin position="203"/>
        <end position="225"/>
    </location>
</feature>
<dbReference type="AlphaFoldDB" id="A0A4P6M085"/>
<dbReference type="GO" id="GO:0004721">
    <property type="term" value="F:phosphoprotein phosphatase activity"/>
    <property type="evidence" value="ECO:0007669"/>
    <property type="project" value="TreeGrafter"/>
</dbReference>
<evidence type="ECO:0000256" key="3">
    <source>
        <dbReference type="ARBA" id="ARBA00012438"/>
    </source>
</evidence>
<sequence>MIKKLQRKFVVITMVSLLAVLLLVVGGINGLNIYQITGKSDILLEMLIENEGSFPKQGDKGNHPPGLAENTMPKNGDSQVTEGKDPDEPPTGQESNGIRGRGGLFGYRMSEETPFETRYFSAVIPKALAESGEAEASQMQIDLSHVAAVTEEEAAAFANEVLEKGREKGYCGQYKYQMTVKEDGQTLLVFVDCGNDLQSIRNFALISMIVALLCLVLVLFFVSVLSRRAIRPVIESMEKQRQFITDAGHEIKTPIAIISADTEVIEMCQGESEWTRSIRNQAERLGELVKNLLTLSRLEEMQEHLQTAYFSCSETVKESVEAFAPMAQAKNIQVQKQIPAGIHMNGCESNIRQLVTILMDNAVKYAPEGGGVQVSLERKERYLELSVCNDCEEIPEGDLNRLFDRFYRADSSRSRDTGGYGIGLSVAQAVVKAHRGKITARAIDKKICFTARIPINEKKNITKKNISLK</sequence>
<dbReference type="SMART" id="SM00387">
    <property type="entry name" value="HATPase_c"/>
    <property type="match status" value="1"/>
</dbReference>
<feature type="domain" description="Histidine kinase" evidence="10">
    <location>
        <begin position="246"/>
        <end position="457"/>
    </location>
</feature>
<evidence type="ECO:0000256" key="4">
    <source>
        <dbReference type="ARBA" id="ARBA00022553"/>
    </source>
</evidence>
<dbReference type="SMART" id="SM00388">
    <property type="entry name" value="HisKA"/>
    <property type="match status" value="1"/>
</dbReference>
<comment type="subcellular location">
    <subcellularLocation>
        <location evidence="2">Membrane</location>
    </subcellularLocation>
</comment>
<keyword evidence="9" id="KW-0472">Membrane</keyword>
<keyword evidence="5 11" id="KW-0808">Transferase</keyword>
<dbReference type="Gene3D" id="1.10.287.130">
    <property type="match status" value="1"/>
</dbReference>
<dbReference type="GO" id="GO:0005886">
    <property type="term" value="C:plasma membrane"/>
    <property type="evidence" value="ECO:0007669"/>
    <property type="project" value="TreeGrafter"/>
</dbReference>
<evidence type="ECO:0000259" key="10">
    <source>
        <dbReference type="PROSITE" id="PS50109"/>
    </source>
</evidence>
<evidence type="ECO:0000256" key="9">
    <source>
        <dbReference type="SAM" id="Phobius"/>
    </source>
</evidence>
<evidence type="ECO:0000256" key="5">
    <source>
        <dbReference type="ARBA" id="ARBA00022679"/>
    </source>
</evidence>
<feature type="region of interest" description="Disordered" evidence="8">
    <location>
        <begin position="54"/>
        <end position="103"/>
    </location>
</feature>